<accession>A0A0F9HKV8</accession>
<name>A0A0F9HKV8_9ZZZZ</name>
<protein>
    <submittedName>
        <fullName evidence="1">Uncharacterized protein</fullName>
    </submittedName>
</protein>
<dbReference type="EMBL" id="LAZR01022299">
    <property type="protein sequence ID" value="KKL82350.1"/>
    <property type="molecule type" value="Genomic_DNA"/>
</dbReference>
<reference evidence="1" key="1">
    <citation type="journal article" date="2015" name="Nature">
        <title>Complex archaea that bridge the gap between prokaryotes and eukaryotes.</title>
        <authorList>
            <person name="Spang A."/>
            <person name="Saw J.H."/>
            <person name="Jorgensen S.L."/>
            <person name="Zaremba-Niedzwiedzka K."/>
            <person name="Martijn J."/>
            <person name="Lind A.E."/>
            <person name="van Eijk R."/>
            <person name="Schleper C."/>
            <person name="Guy L."/>
            <person name="Ettema T.J."/>
        </authorList>
    </citation>
    <scope>NUCLEOTIDE SEQUENCE</scope>
</reference>
<sequence>MELTKTYLLETALTVEDIDQILKNQAIVSIVLNELNLRETGKEYDADPDKLLDKVKEVLDATN</sequence>
<evidence type="ECO:0000313" key="1">
    <source>
        <dbReference type="EMBL" id="KKL82350.1"/>
    </source>
</evidence>
<organism evidence="1">
    <name type="scientific">marine sediment metagenome</name>
    <dbReference type="NCBI Taxonomy" id="412755"/>
    <lineage>
        <taxon>unclassified sequences</taxon>
        <taxon>metagenomes</taxon>
        <taxon>ecological metagenomes</taxon>
    </lineage>
</organism>
<dbReference type="AlphaFoldDB" id="A0A0F9HKV8"/>
<comment type="caution">
    <text evidence="1">The sequence shown here is derived from an EMBL/GenBank/DDBJ whole genome shotgun (WGS) entry which is preliminary data.</text>
</comment>
<proteinExistence type="predicted"/>
<gene>
    <name evidence="1" type="ORF">LCGC14_1985630</name>
</gene>